<dbReference type="Gene3D" id="3.90.1170.30">
    <property type="entry name" value="Pyrimidine nucleoside phosphorylase-like, C-terminal domain"/>
    <property type="match status" value="1"/>
</dbReference>
<protein>
    <recommendedName>
        <fullName evidence="3 7">Thymidine phosphorylase</fullName>
        <ecNumber evidence="3 7">2.4.2.4</ecNumber>
    </recommendedName>
    <alternativeName>
        <fullName evidence="7">TdRPase</fullName>
    </alternativeName>
</protein>
<dbReference type="GO" id="GO:0006206">
    <property type="term" value="P:pyrimidine nucleobase metabolic process"/>
    <property type="evidence" value="ECO:0007669"/>
    <property type="project" value="InterPro"/>
</dbReference>
<evidence type="ECO:0000256" key="3">
    <source>
        <dbReference type="ARBA" id="ARBA00011892"/>
    </source>
</evidence>
<dbReference type="FunFam" id="3.40.1030.10:FF:000003">
    <property type="entry name" value="Pyrimidine-nucleoside phosphorylase"/>
    <property type="match status" value="1"/>
</dbReference>
<dbReference type="Proteomes" id="UP000321726">
    <property type="component" value="Unassembled WGS sequence"/>
</dbReference>
<dbReference type="SMART" id="SM00941">
    <property type="entry name" value="PYNP_C"/>
    <property type="match status" value="1"/>
</dbReference>
<dbReference type="InterPro" id="IPR017872">
    <property type="entry name" value="Pyrmidine_PPase_CS"/>
</dbReference>
<keyword evidence="5 7" id="KW-0808">Transferase</keyword>
<comment type="catalytic activity">
    <reaction evidence="6 7">
        <text>thymidine + phosphate = 2-deoxy-alpha-D-ribose 1-phosphate + thymine</text>
        <dbReference type="Rhea" id="RHEA:16037"/>
        <dbReference type="ChEBI" id="CHEBI:17748"/>
        <dbReference type="ChEBI" id="CHEBI:17821"/>
        <dbReference type="ChEBI" id="CHEBI:43474"/>
        <dbReference type="ChEBI" id="CHEBI:57259"/>
        <dbReference type="EC" id="2.4.2.4"/>
    </reaction>
</comment>
<dbReference type="InterPro" id="IPR000312">
    <property type="entry name" value="Glycosyl_Trfase_fam3"/>
</dbReference>
<evidence type="ECO:0000313" key="10">
    <source>
        <dbReference type="EMBL" id="SHL62657.1"/>
    </source>
</evidence>
<dbReference type="Pfam" id="PF00591">
    <property type="entry name" value="Glycos_transf_3"/>
    <property type="match status" value="1"/>
</dbReference>
<dbReference type="InterPro" id="IPR036566">
    <property type="entry name" value="PYNP-like_C_sf"/>
</dbReference>
<dbReference type="PANTHER" id="PTHR10515">
    <property type="entry name" value="THYMIDINE PHOSPHORYLASE"/>
    <property type="match status" value="1"/>
</dbReference>
<dbReference type="InterPro" id="IPR013102">
    <property type="entry name" value="PYNP_C"/>
</dbReference>
<proteinExistence type="inferred from homology"/>
<dbReference type="PROSITE" id="PS00647">
    <property type="entry name" value="THYMID_PHOSPHORYLASE"/>
    <property type="match status" value="1"/>
</dbReference>
<keyword evidence="12" id="KW-1185">Reference proteome</keyword>
<dbReference type="SUPFAM" id="SSF54680">
    <property type="entry name" value="Pyrimidine nucleoside phosphorylase C-terminal domain"/>
    <property type="match status" value="1"/>
</dbReference>
<evidence type="ECO:0000313" key="12">
    <source>
        <dbReference type="Proteomes" id="UP000321726"/>
    </source>
</evidence>
<dbReference type="STRING" id="44933.SAMN05660971_00978"/>
<dbReference type="Pfam" id="PF02885">
    <property type="entry name" value="Glycos_trans_3N"/>
    <property type="match status" value="1"/>
</dbReference>
<reference evidence="9 12" key="2">
    <citation type="submission" date="2019-07" db="EMBL/GenBank/DDBJ databases">
        <title>Whole genome shotgun sequence of Halomonas cupida NBRC 102219.</title>
        <authorList>
            <person name="Hosoyama A."/>
            <person name="Uohara A."/>
            <person name="Ohji S."/>
            <person name="Ichikawa N."/>
        </authorList>
    </citation>
    <scope>NUCLEOTIDE SEQUENCE [LARGE SCALE GENOMIC DNA]</scope>
    <source>
        <strain evidence="9 12">NBRC 102219</strain>
    </source>
</reference>
<dbReference type="UniPathway" id="UPA00578">
    <property type="reaction ID" value="UER00638"/>
</dbReference>
<dbReference type="Gene3D" id="1.20.970.10">
    <property type="entry name" value="Transferase, Pyrimidine Nucleoside Phosphorylase, Chain C"/>
    <property type="match status" value="1"/>
</dbReference>
<dbReference type="GO" id="GO:0005829">
    <property type="term" value="C:cytosol"/>
    <property type="evidence" value="ECO:0007669"/>
    <property type="project" value="TreeGrafter"/>
</dbReference>
<accession>A0A1M7C675</accession>
<comment type="similarity">
    <text evidence="1 7">Belongs to the thymidine/pyrimidine-nucleoside phosphorylase family.</text>
</comment>
<evidence type="ECO:0000259" key="8">
    <source>
        <dbReference type="SMART" id="SM00941"/>
    </source>
</evidence>
<organism evidence="10 11">
    <name type="scientific">Halomonas cupida</name>
    <dbReference type="NCBI Taxonomy" id="44933"/>
    <lineage>
        <taxon>Bacteria</taxon>
        <taxon>Pseudomonadati</taxon>
        <taxon>Pseudomonadota</taxon>
        <taxon>Gammaproteobacteria</taxon>
        <taxon>Oceanospirillales</taxon>
        <taxon>Halomonadaceae</taxon>
        <taxon>Halomonas</taxon>
    </lineage>
</organism>
<dbReference type="EC" id="2.4.2.4" evidence="3 7"/>
<dbReference type="SUPFAM" id="SSF47648">
    <property type="entry name" value="Nucleoside phosphorylase/phosphoribosyltransferase N-terminal domain"/>
    <property type="match status" value="1"/>
</dbReference>
<keyword evidence="4 7" id="KW-0328">Glycosyltransferase</keyword>
<dbReference type="SUPFAM" id="SSF52418">
    <property type="entry name" value="Nucleoside phosphorylase/phosphoribosyltransferase catalytic domain"/>
    <property type="match status" value="1"/>
</dbReference>
<dbReference type="NCBIfam" id="TIGR02644">
    <property type="entry name" value="Y_phosphoryl"/>
    <property type="match status" value="1"/>
</dbReference>
<dbReference type="InterPro" id="IPR000053">
    <property type="entry name" value="Thymidine/pyrmidine_PPase"/>
</dbReference>
<comment type="function">
    <text evidence="7">The enzymes which catalyze the reversible phosphorolysis of pyrimidine nucleosides are involved in the degradation of these compounds and in their utilization as carbon and energy sources, or in the rescue of pyrimidine bases for nucleotide synthesis.</text>
</comment>
<evidence type="ECO:0000256" key="7">
    <source>
        <dbReference type="HAMAP-Rule" id="MF_01628"/>
    </source>
</evidence>
<comment type="pathway">
    <text evidence="7">Pyrimidine metabolism; dTMP biosynthesis via salvage pathway; dTMP from thymine: step 1/2.</text>
</comment>
<dbReference type="EMBL" id="FRCA01000002">
    <property type="protein sequence ID" value="SHL62657.1"/>
    <property type="molecule type" value="Genomic_DNA"/>
</dbReference>
<evidence type="ECO:0000313" key="11">
    <source>
        <dbReference type="Proteomes" id="UP000184123"/>
    </source>
</evidence>
<dbReference type="InterPro" id="IPR036320">
    <property type="entry name" value="Glycosyl_Trfase_fam3_N_dom_sf"/>
</dbReference>
<dbReference type="Gene3D" id="3.40.1030.10">
    <property type="entry name" value="Nucleoside phosphorylase/phosphoribosyltransferase catalytic domain"/>
    <property type="match status" value="1"/>
</dbReference>
<reference evidence="10 11" key="1">
    <citation type="submission" date="2016-11" db="EMBL/GenBank/DDBJ databases">
        <authorList>
            <person name="Jaros S."/>
            <person name="Januszkiewicz K."/>
            <person name="Wedrychowicz H."/>
        </authorList>
    </citation>
    <scope>NUCLEOTIDE SEQUENCE [LARGE SCALE GENOMIC DNA]</scope>
    <source>
        <strain evidence="10 11">DSM 4740</strain>
    </source>
</reference>
<name>A0A1M7C675_9GAMM</name>
<dbReference type="PANTHER" id="PTHR10515:SF0">
    <property type="entry name" value="THYMIDINE PHOSPHORYLASE"/>
    <property type="match status" value="1"/>
</dbReference>
<evidence type="ECO:0000313" key="9">
    <source>
        <dbReference type="EMBL" id="GEN24759.1"/>
    </source>
</evidence>
<dbReference type="InterPro" id="IPR017459">
    <property type="entry name" value="Glycosyl_Trfase_fam3_N_dom"/>
</dbReference>
<sequence length="454" mass="47324">MLIQDILAAKRDGHPLNAAEIREFIGAIADDKVGDEQIGAFAMAVYLRGMSLDETVALTEATRDSGHVLDYRGLDLPGPVLDKHSTGGVGDPVSLILGPWLAACGAHIPMISGRGLGHTGGTLDKLEAIPGYNVTPDHSTFERLLREPGVAIVGQSGNLAPADKRLYAVRDVTATVASLPLIVASILGKKLAENLDALVMDVKIGNGAFLASDAETRELATTIAEVATRSGTPTTALLTDMNQSLASSAGNAVEVRECLDIMTGQRRGGRLLELTRTLAIEALVAGKLTDNAETAARKLDQVLTSGQVAERFAAMVAGLGGPADLLEHRDRYLAEAPVIRELYAAEAGVVASQDVKALGMSVVSLGGGRRRAADRIDHRVGLDQIAAIGSRVDQQTPLARIHAASDDDAARIADQLSTCFSIAESAEAPPLVHDILGARDASGSSEPGMAGGHQ</sequence>
<dbReference type="Proteomes" id="UP000184123">
    <property type="component" value="Unassembled WGS sequence"/>
</dbReference>
<dbReference type="NCBIfam" id="TIGR02643">
    <property type="entry name" value="T_phosphoryl"/>
    <property type="match status" value="1"/>
</dbReference>
<comment type="subunit">
    <text evidence="2 7">Homodimer.</text>
</comment>
<dbReference type="NCBIfam" id="NF004490">
    <property type="entry name" value="PRK05820.1"/>
    <property type="match status" value="1"/>
</dbReference>
<dbReference type="PIRSF" id="PIRSF000478">
    <property type="entry name" value="TP_PyNP"/>
    <property type="match status" value="1"/>
</dbReference>
<evidence type="ECO:0000256" key="5">
    <source>
        <dbReference type="ARBA" id="ARBA00022679"/>
    </source>
</evidence>
<evidence type="ECO:0000256" key="1">
    <source>
        <dbReference type="ARBA" id="ARBA00006915"/>
    </source>
</evidence>
<dbReference type="HAMAP" id="MF_01628">
    <property type="entry name" value="Thymid_phosp"/>
    <property type="match status" value="1"/>
</dbReference>
<gene>
    <name evidence="7 9" type="primary">deoA</name>
    <name evidence="9" type="ORF">HCU01_27080</name>
    <name evidence="10" type="ORF">SAMN05660971_00978</name>
</gene>
<dbReference type="GO" id="GO:0004645">
    <property type="term" value="F:1,4-alpha-oligoglucan phosphorylase activity"/>
    <property type="evidence" value="ECO:0007669"/>
    <property type="project" value="InterPro"/>
</dbReference>
<dbReference type="OrthoDB" id="9763887at2"/>
<evidence type="ECO:0000256" key="6">
    <source>
        <dbReference type="ARBA" id="ARBA00048550"/>
    </source>
</evidence>
<dbReference type="Pfam" id="PF07831">
    <property type="entry name" value="PYNP_C"/>
    <property type="match status" value="1"/>
</dbReference>
<evidence type="ECO:0000256" key="4">
    <source>
        <dbReference type="ARBA" id="ARBA00022676"/>
    </source>
</evidence>
<dbReference type="InterPro" id="IPR018090">
    <property type="entry name" value="Pyrmidine_PPas_bac/euk"/>
</dbReference>
<dbReference type="InterPro" id="IPR013465">
    <property type="entry name" value="Thymidine_Pase"/>
</dbReference>
<dbReference type="GO" id="GO:0009032">
    <property type="term" value="F:thymidine phosphorylase activity"/>
    <property type="evidence" value="ECO:0007669"/>
    <property type="project" value="UniProtKB-UniRule"/>
</dbReference>
<dbReference type="AlphaFoldDB" id="A0A1M7C675"/>
<dbReference type="RefSeq" id="WP_073433915.1">
    <property type="nucleotide sequence ID" value="NZ_BJXU01000108.1"/>
</dbReference>
<dbReference type="EMBL" id="BJXU01000108">
    <property type="protein sequence ID" value="GEN24759.1"/>
    <property type="molecule type" value="Genomic_DNA"/>
</dbReference>
<feature type="domain" description="Pyrimidine nucleoside phosphorylase C-terminal" evidence="8">
    <location>
        <begin position="349"/>
        <end position="423"/>
    </location>
</feature>
<evidence type="ECO:0000256" key="2">
    <source>
        <dbReference type="ARBA" id="ARBA00011738"/>
    </source>
</evidence>
<dbReference type="GO" id="GO:0046104">
    <property type="term" value="P:thymidine metabolic process"/>
    <property type="evidence" value="ECO:0007669"/>
    <property type="project" value="UniProtKB-UniRule"/>
</dbReference>
<dbReference type="InterPro" id="IPR035902">
    <property type="entry name" value="Nuc_phospho_transferase"/>
</dbReference>